<dbReference type="InterPro" id="IPR035472">
    <property type="entry name" value="RpiR-like_SIS"/>
</dbReference>
<dbReference type="AlphaFoldDB" id="A0A255GMS2"/>
<dbReference type="PROSITE" id="PS51464">
    <property type="entry name" value="SIS"/>
    <property type="match status" value="1"/>
</dbReference>
<evidence type="ECO:0000259" key="4">
    <source>
        <dbReference type="PROSITE" id="PS51071"/>
    </source>
</evidence>
<dbReference type="InterPro" id="IPR000281">
    <property type="entry name" value="HTH_RpiR"/>
</dbReference>
<keyword evidence="3" id="KW-0804">Transcription</keyword>
<evidence type="ECO:0000256" key="2">
    <source>
        <dbReference type="ARBA" id="ARBA00023125"/>
    </source>
</evidence>
<evidence type="ECO:0000313" key="6">
    <source>
        <dbReference type="EMBL" id="OYO14294.1"/>
    </source>
</evidence>
<dbReference type="SUPFAM" id="SSF46689">
    <property type="entry name" value="Homeodomain-like"/>
    <property type="match status" value="1"/>
</dbReference>
<accession>A0A255GMS2</accession>
<dbReference type="PANTHER" id="PTHR30514:SF1">
    <property type="entry name" value="HTH-TYPE TRANSCRIPTIONAL REGULATOR HEXR-RELATED"/>
    <property type="match status" value="1"/>
</dbReference>
<dbReference type="InterPro" id="IPR047640">
    <property type="entry name" value="RpiR-like"/>
</dbReference>
<dbReference type="Pfam" id="PF01380">
    <property type="entry name" value="SIS"/>
    <property type="match status" value="1"/>
</dbReference>
<dbReference type="InterPro" id="IPR009057">
    <property type="entry name" value="Homeodomain-like_sf"/>
</dbReference>
<dbReference type="EMBL" id="NMVO01000012">
    <property type="protein sequence ID" value="OYO14294.1"/>
    <property type="molecule type" value="Genomic_DNA"/>
</dbReference>
<dbReference type="InterPro" id="IPR036388">
    <property type="entry name" value="WH-like_DNA-bd_sf"/>
</dbReference>
<evidence type="ECO:0000313" key="7">
    <source>
        <dbReference type="Proteomes" id="UP000215896"/>
    </source>
</evidence>
<feature type="domain" description="SIS" evidence="5">
    <location>
        <begin position="132"/>
        <end position="272"/>
    </location>
</feature>
<dbReference type="InterPro" id="IPR046348">
    <property type="entry name" value="SIS_dom_sf"/>
</dbReference>
<dbReference type="SUPFAM" id="SSF53697">
    <property type="entry name" value="SIS domain"/>
    <property type="match status" value="1"/>
</dbReference>
<organism evidence="6 7">
    <name type="scientific">Enemella evansiae</name>
    <dbReference type="NCBI Taxonomy" id="2016499"/>
    <lineage>
        <taxon>Bacteria</taxon>
        <taxon>Bacillati</taxon>
        <taxon>Actinomycetota</taxon>
        <taxon>Actinomycetes</taxon>
        <taxon>Propionibacteriales</taxon>
        <taxon>Propionibacteriaceae</taxon>
        <taxon>Enemella</taxon>
    </lineage>
</organism>
<dbReference type="Pfam" id="PF01418">
    <property type="entry name" value="HTH_6"/>
    <property type="match status" value="1"/>
</dbReference>
<dbReference type="GO" id="GO:0097367">
    <property type="term" value="F:carbohydrate derivative binding"/>
    <property type="evidence" value="ECO:0007669"/>
    <property type="project" value="InterPro"/>
</dbReference>
<dbReference type="Gene3D" id="1.10.10.10">
    <property type="entry name" value="Winged helix-like DNA-binding domain superfamily/Winged helix DNA-binding domain"/>
    <property type="match status" value="1"/>
</dbReference>
<name>A0A255GMS2_9ACTN</name>
<dbReference type="InterPro" id="IPR001347">
    <property type="entry name" value="SIS_dom"/>
</dbReference>
<evidence type="ECO:0000259" key="5">
    <source>
        <dbReference type="PROSITE" id="PS51464"/>
    </source>
</evidence>
<dbReference type="GO" id="GO:0003700">
    <property type="term" value="F:DNA-binding transcription factor activity"/>
    <property type="evidence" value="ECO:0007669"/>
    <property type="project" value="InterPro"/>
</dbReference>
<protein>
    <submittedName>
        <fullName evidence="6">RpiR family transcriptional regulator</fullName>
    </submittedName>
</protein>
<proteinExistence type="predicted"/>
<dbReference type="Gene3D" id="3.40.50.10490">
    <property type="entry name" value="Glucose-6-phosphate isomerase like protein, domain 1"/>
    <property type="match status" value="1"/>
</dbReference>
<reference evidence="6 7" key="1">
    <citation type="submission" date="2017-07" db="EMBL/GenBank/DDBJ databases">
        <title>Draft whole genome sequences of clinical Proprionibacteriaceae strains.</title>
        <authorList>
            <person name="Bernier A.-M."/>
            <person name="Bernard K."/>
            <person name="Domingo M.-C."/>
        </authorList>
    </citation>
    <scope>NUCLEOTIDE SEQUENCE [LARGE SCALE GENOMIC DNA]</scope>
    <source>
        <strain evidence="6 7">NML 030167</strain>
    </source>
</reference>
<gene>
    <name evidence="6" type="ORF">CGZ94_06620</name>
</gene>
<keyword evidence="1" id="KW-0805">Transcription regulation</keyword>
<keyword evidence="2" id="KW-0238">DNA-binding</keyword>
<dbReference type="GO" id="GO:1901135">
    <property type="term" value="P:carbohydrate derivative metabolic process"/>
    <property type="evidence" value="ECO:0007669"/>
    <property type="project" value="InterPro"/>
</dbReference>
<sequence length="293" mass="30414">MTEGAQNQATSVLVRLRALRPGLAPAEERVAAVVLGDPRVVAAMTITELADRASTSETSVLRFARRLGLKGYPELRLALAEASADNGRLTHPVGDITADDSIDEIVAKVTGAGARAVEETGQQLDREVLAEVARLVAGARRVDLYGAHASGMVAGDLQQKLHRIGVVAYAWSDPHQALASATLLGAGDVAIAVSHTGTTTEAIEVLEAAAGRGAATVAITNFPASPLGRTAGLVLTTAADETPLRSGAMASRIAALMVVDCLFLAAAQHRYDRAVEAVAATREAVRGHHRSAR</sequence>
<evidence type="ECO:0000256" key="3">
    <source>
        <dbReference type="ARBA" id="ARBA00023163"/>
    </source>
</evidence>
<keyword evidence="7" id="KW-1185">Reference proteome</keyword>
<comment type="caution">
    <text evidence="6">The sequence shown here is derived from an EMBL/GenBank/DDBJ whole genome shotgun (WGS) entry which is preliminary data.</text>
</comment>
<dbReference type="PROSITE" id="PS51071">
    <property type="entry name" value="HTH_RPIR"/>
    <property type="match status" value="1"/>
</dbReference>
<dbReference type="RefSeq" id="WP_094405163.1">
    <property type="nucleotide sequence ID" value="NZ_NMVO01000012.1"/>
</dbReference>
<dbReference type="OrthoDB" id="370421at2"/>
<dbReference type="CDD" id="cd05013">
    <property type="entry name" value="SIS_RpiR"/>
    <property type="match status" value="1"/>
</dbReference>
<dbReference type="Proteomes" id="UP000215896">
    <property type="component" value="Unassembled WGS sequence"/>
</dbReference>
<evidence type="ECO:0000256" key="1">
    <source>
        <dbReference type="ARBA" id="ARBA00023015"/>
    </source>
</evidence>
<feature type="domain" description="HTH rpiR-type" evidence="4">
    <location>
        <begin position="10"/>
        <end position="86"/>
    </location>
</feature>
<dbReference type="GO" id="GO:0003677">
    <property type="term" value="F:DNA binding"/>
    <property type="evidence" value="ECO:0007669"/>
    <property type="project" value="UniProtKB-KW"/>
</dbReference>
<dbReference type="PANTHER" id="PTHR30514">
    <property type="entry name" value="GLUCOKINASE"/>
    <property type="match status" value="1"/>
</dbReference>